<feature type="transmembrane region" description="Helical" evidence="14">
    <location>
        <begin position="419"/>
        <end position="439"/>
    </location>
</feature>
<evidence type="ECO:0000256" key="13">
    <source>
        <dbReference type="SAM" id="Coils"/>
    </source>
</evidence>
<gene>
    <name evidence="16" type="ORF">ACHHYP_00794</name>
</gene>
<dbReference type="OrthoDB" id="78158at2759"/>
<evidence type="ECO:0000256" key="5">
    <source>
        <dbReference type="ARBA" id="ARBA00022692"/>
    </source>
</evidence>
<keyword evidence="6" id="KW-0677">Repeat</keyword>
<keyword evidence="8 14" id="KW-1133">Transmembrane helix</keyword>
<feature type="transmembrane region" description="Helical" evidence="14">
    <location>
        <begin position="250"/>
        <end position="267"/>
    </location>
</feature>
<dbReference type="EMBL" id="JNBR01000345">
    <property type="protein sequence ID" value="OQR94950.1"/>
    <property type="molecule type" value="Genomic_DNA"/>
</dbReference>
<accession>A0A1V9ZAQ5</accession>
<evidence type="ECO:0000313" key="17">
    <source>
        <dbReference type="Proteomes" id="UP000243579"/>
    </source>
</evidence>
<protein>
    <recommendedName>
        <fullName evidence="15">Ion transport domain-containing protein</fullName>
    </recommendedName>
</protein>
<keyword evidence="13" id="KW-0175">Coiled coil</keyword>
<evidence type="ECO:0000256" key="4">
    <source>
        <dbReference type="ARBA" id="ARBA00022568"/>
    </source>
</evidence>
<feature type="transmembrane region" description="Helical" evidence="14">
    <location>
        <begin position="338"/>
        <end position="361"/>
    </location>
</feature>
<keyword evidence="5 14" id="KW-0812">Transmembrane</keyword>
<evidence type="ECO:0000256" key="11">
    <source>
        <dbReference type="ARBA" id="ARBA00023303"/>
    </source>
</evidence>
<feature type="repeat" description="ANK" evidence="12">
    <location>
        <begin position="20"/>
        <end position="53"/>
    </location>
</feature>
<evidence type="ECO:0000256" key="9">
    <source>
        <dbReference type="ARBA" id="ARBA00023065"/>
    </source>
</evidence>
<dbReference type="Gene3D" id="1.25.40.20">
    <property type="entry name" value="Ankyrin repeat-containing domain"/>
    <property type="match status" value="1"/>
</dbReference>
<feature type="transmembrane region" description="Helical" evidence="14">
    <location>
        <begin position="309"/>
        <end position="332"/>
    </location>
</feature>
<dbReference type="PANTHER" id="PTHR10582">
    <property type="entry name" value="TRANSIENT RECEPTOR POTENTIAL ION CHANNEL PROTEIN"/>
    <property type="match status" value="1"/>
</dbReference>
<dbReference type="SUPFAM" id="SSF48403">
    <property type="entry name" value="Ankyrin repeat"/>
    <property type="match status" value="1"/>
</dbReference>
<comment type="subcellular location">
    <subcellularLocation>
        <location evidence="1">Cell membrane</location>
        <topology evidence="1">Multi-pass membrane protein</topology>
    </subcellularLocation>
</comment>
<dbReference type="PROSITE" id="PS50088">
    <property type="entry name" value="ANK_REPEAT"/>
    <property type="match status" value="1"/>
</dbReference>
<evidence type="ECO:0000313" key="16">
    <source>
        <dbReference type="EMBL" id="OQR94950.1"/>
    </source>
</evidence>
<keyword evidence="10 14" id="KW-0472">Membrane</keyword>
<evidence type="ECO:0000256" key="2">
    <source>
        <dbReference type="ARBA" id="ARBA00022448"/>
    </source>
</evidence>
<feature type="transmembrane region" description="Helical" evidence="14">
    <location>
        <begin position="198"/>
        <end position="218"/>
    </location>
</feature>
<proteinExistence type="predicted"/>
<keyword evidence="3" id="KW-1003">Cell membrane</keyword>
<dbReference type="InterPro" id="IPR036770">
    <property type="entry name" value="Ankyrin_rpt-contain_sf"/>
</dbReference>
<keyword evidence="12" id="KW-0040">ANK repeat</keyword>
<keyword evidence="9" id="KW-0406">Ion transport</keyword>
<feature type="transmembrane region" description="Helical" evidence="14">
    <location>
        <begin position="382"/>
        <end position="399"/>
    </location>
</feature>
<feature type="domain" description="Ion transport" evidence="15">
    <location>
        <begin position="370"/>
        <end position="606"/>
    </location>
</feature>
<organism evidence="16 17">
    <name type="scientific">Achlya hypogyna</name>
    <name type="common">Oomycete</name>
    <name type="synonym">Protoachlya hypogyna</name>
    <dbReference type="NCBI Taxonomy" id="1202772"/>
    <lineage>
        <taxon>Eukaryota</taxon>
        <taxon>Sar</taxon>
        <taxon>Stramenopiles</taxon>
        <taxon>Oomycota</taxon>
        <taxon>Saprolegniomycetes</taxon>
        <taxon>Saprolegniales</taxon>
        <taxon>Achlyaceae</taxon>
        <taxon>Achlya</taxon>
    </lineage>
</organism>
<evidence type="ECO:0000256" key="7">
    <source>
        <dbReference type="ARBA" id="ARBA00022837"/>
    </source>
</evidence>
<keyword evidence="7" id="KW-0106">Calcium</keyword>
<feature type="transmembrane region" description="Helical" evidence="14">
    <location>
        <begin position="494"/>
        <end position="515"/>
    </location>
</feature>
<keyword evidence="17" id="KW-1185">Reference proteome</keyword>
<dbReference type="Proteomes" id="UP000243579">
    <property type="component" value="Unassembled WGS sequence"/>
</dbReference>
<feature type="transmembrane region" description="Helical" evidence="14">
    <location>
        <begin position="451"/>
        <end position="474"/>
    </location>
</feature>
<dbReference type="InterPro" id="IPR024862">
    <property type="entry name" value="TRPV"/>
</dbReference>
<evidence type="ECO:0000256" key="10">
    <source>
        <dbReference type="ARBA" id="ARBA00023136"/>
    </source>
</evidence>
<comment type="caution">
    <text evidence="16">The sequence shown here is derived from an EMBL/GenBank/DDBJ whole genome shotgun (WGS) entry which is preliminary data.</text>
</comment>
<name>A0A1V9ZAQ5_ACHHY</name>
<keyword evidence="11" id="KW-0407">Ion channel</keyword>
<sequence length="724" mass="82999">MLGQPQKSIREHTVNAVDAEGRTSLSHACEAGDYALVQKLLLEPFIDINLEDISGMSPLEYAENRGHHQCAALIKDEAYYRANDPNNAFLAHLRAELTVTDGADFDERLFRQAIENDPNAAAKYLDQFVSTSRYNYQFTQLVAVCGRSNVKSSALYSILNDSIIGDTTKHDCLQHVVLQRMLDIKWELFGARKYFQQLLLYIVMLMSMTILVSSGYSIDKVMILYDKDFEDWTDEDSEMAESSLRIQPQFVVWLFTCIFTLFGFVHLRHLKPEMFTKLTRWMYDGRYVFDAAFVIPQVAVYKSKARVYLFLKTLLWAVVLTIPCVVGLAMLGDDNFGYFLQYQAIAAPCVLWACAAYFLLLEILELYGEDPWIYHRRQNASCIGKVYWTFILVFVLPFATPFMTSYRKYYASFTNKLQLLTYSLILGPFAWLHYIRFHALMRESEQMSEALLDIYLCLGAFLTISLWMLSLQYLEVNKTAGYLLPIVKDVMRDVWDFLIFYGVFQCGLSCAYYFIFQQKADSYKTLWASFRATYFVMYGENGVGDFNAKVDKPKQHALPGSGNKTQEHVLPGPIMHFGFILRMFHCAVMVVLLLNLLLAMMNKTVDRNWDKLQTRALASYARCILRLETMLGQTEAARAKLSYISTKSGPVLNPIFDEIVPKHAQLESGTTEKKATVEEAIESLALQNARLEQQLAQLTTMMQGQMGDILAATQKLHRDEQIND</sequence>
<evidence type="ECO:0000256" key="1">
    <source>
        <dbReference type="ARBA" id="ARBA00004651"/>
    </source>
</evidence>
<evidence type="ECO:0000256" key="6">
    <source>
        <dbReference type="ARBA" id="ARBA00022737"/>
    </source>
</evidence>
<feature type="coiled-coil region" evidence="13">
    <location>
        <begin position="674"/>
        <end position="701"/>
    </location>
</feature>
<evidence type="ECO:0000256" key="14">
    <source>
        <dbReference type="SAM" id="Phobius"/>
    </source>
</evidence>
<evidence type="ECO:0000259" key="15">
    <source>
        <dbReference type="Pfam" id="PF00520"/>
    </source>
</evidence>
<dbReference type="GO" id="GO:0005216">
    <property type="term" value="F:monoatomic ion channel activity"/>
    <property type="evidence" value="ECO:0007669"/>
    <property type="project" value="InterPro"/>
</dbReference>
<dbReference type="InterPro" id="IPR002110">
    <property type="entry name" value="Ankyrin_rpt"/>
</dbReference>
<keyword evidence="4" id="KW-0109">Calcium transport</keyword>
<feature type="transmembrane region" description="Helical" evidence="14">
    <location>
        <begin position="579"/>
        <end position="601"/>
    </location>
</feature>
<dbReference type="PANTHER" id="PTHR10582:SF2">
    <property type="entry name" value="INACTIVE"/>
    <property type="match status" value="1"/>
</dbReference>
<keyword evidence="2" id="KW-0813">Transport</keyword>
<dbReference type="GO" id="GO:0005886">
    <property type="term" value="C:plasma membrane"/>
    <property type="evidence" value="ECO:0007669"/>
    <property type="project" value="UniProtKB-SubCell"/>
</dbReference>
<dbReference type="GO" id="GO:0098703">
    <property type="term" value="P:calcium ion import across plasma membrane"/>
    <property type="evidence" value="ECO:0007669"/>
    <property type="project" value="TreeGrafter"/>
</dbReference>
<evidence type="ECO:0000256" key="3">
    <source>
        <dbReference type="ARBA" id="ARBA00022475"/>
    </source>
</evidence>
<evidence type="ECO:0000256" key="12">
    <source>
        <dbReference type="PROSITE-ProRule" id="PRU00023"/>
    </source>
</evidence>
<dbReference type="Pfam" id="PF00520">
    <property type="entry name" value="Ion_trans"/>
    <property type="match status" value="1"/>
</dbReference>
<dbReference type="AlphaFoldDB" id="A0A1V9ZAQ5"/>
<evidence type="ECO:0000256" key="8">
    <source>
        <dbReference type="ARBA" id="ARBA00022989"/>
    </source>
</evidence>
<reference evidence="16 17" key="1">
    <citation type="journal article" date="2014" name="Genome Biol. Evol.">
        <title>The secreted proteins of Achlya hypogyna and Thraustotheca clavata identify the ancestral oomycete secretome and reveal gene acquisitions by horizontal gene transfer.</title>
        <authorList>
            <person name="Misner I."/>
            <person name="Blouin N."/>
            <person name="Leonard G."/>
            <person name="Richards T.A."/>
            <person name="Lane C.E."/>
        </authorList>
    </citation>
    <scope>NUCLEOTIDE SEQUENCE [LARGE SCALE GENOMIC DNA]</scope>
    <source>
        <strain evidence="16 17">ATCC 48635</strain>
    </source>
</reference>
<dbReference type="InterPro" id="IPR005821">
    <property type="entry name" value="Ion_trans_dom"/>
</dbReference>